<sequence length="399" mass="44872">MRLWLLFIVFVASVQATTLQQLIDSALANHPSLDVAKSRIAAADYAVQRAKNFDNPVLGLSVNDLRLDDFTNRSLEPMQTQAVTLSQKIPWFGKRETKKAIEEAKKSLLFASMKEAEAELVARIRQNGYRIWEIERLIAITRDTIALTEQNIELYEAYTASSESGNTHMGIMSAELVKSRLKTSLSRFEAQKAQTLALLEYLSFQSIDHLQVDLPAEKLLPLQKLKEKIVQSPSLKSKMAGKDVVKEKLSLARTQTSIDPVLRVGYYQRASYDDYISIGVGFAMPVYGTEKSKIEETRANLLAQRSNVADTKMRLTAKLEELYARAKSEREILQIVKNESLPQIGHMFDLIRADIAAGGDLYKFVDLVEQKLALEAQAILARANFHKTMAQIDALLGEY</sequence>
<dbReference type="EMBL" id="AP027370">
    <property type="protein sequence ID" value="BDY13719.1"/>
    <property type="molecule type" value="Genomic_DNA"/>
</dbReference>
<evidence type="ECO:0000313" key="4">
    <source>
        <dbReference type="Proteomes" id="UP001321445"/>
    </source>
</evidence>
<name>A0ABN6WWW9_9BACT</name>
<gene>
    <name evidence="3" type="ORF">HCR_20310</name>
</gene>
<evidence type="ECO:0000256" key="1">
    <source>
        <dbReference type="ARBA" id="ARBA00007613"/>
    </source>
</evidence>
<feature type="signal peptide" evidence="2">
    <location>
        <begin position="1"/>
        <end position="16"/>
    </location>
</feature>
<dbReference type="Proteomes" id="UP001321445">
    <property type="component" value="Chromosome"/>
</dbReference>
<organism evidence="3 4">
    <name type="scientific">Hydrogenimonas cancrithermarum</name>
    <dbReference type="NCBI Taxonomy" id="2993563"/>
    <lineage>
        <taxon>Bacteria</taxon>
        <taxon>Pseudomonadati</taxon>
        <taxon>Campylobacterota</taxon>
        <taxon>Epsilonproteobacteria</taxon>
        <taxon>Campylobacterales</taxon>
        <taxon>Hydrogenimonadaceae</taxon>
        <taxon>Hydrogenimonas</taxon>
    </lineage>
</organism>
<comment type="similarity">
    <text evidence="1">Belongs to the outer membrane factor (OMF) (TC 1.B.17) family.</text>
</comment>
<dbReference type="PANTHER" id="PTHR30203">
    <property type="entry name" value="OUTER MEMBRANE CATION EFFLUX PROTEIN"/>
    <property type="match status" value="1"/>
</dbReference>
<reference evidence="3 4" key="1">
    <citation type="submission" date="2023-03" db="EMBL/GenBank/DDBJ databases">
        <title>Description of Hydrogenimonas sp. ISO32.</title>
        <authorList>
            <person name="Mino S."/>
            <person name="Fukazawa S."/>
            <person name="Sawabe T."/>
        </authorList>
    </citation>
    <scope>NUCLEOTIDE SEQUENCE [LARGE SCALE GENOMIC DNA]</scope>
    <source>
        <strain evidence="3 4">ISO32</strain>
    </source>
</reference>
<dbReference type="InterPro" id="IPR003423">
    <property type="entry name" value="OMP_efflux"/>
</dbReference>
<dbReference type="Gene3D" id="1.20.1600.10">
    <property type="entry name" value="Outer membrane efflux proteins (OEP)"/>
    <property type="match status" value="1"/>
</dbReference>
<keyword evidence="4" id="KW-1185">Reference proteome</keyword>
<keyword evidence="2" id="KW-0732">Signal</keyword>
<feature type="chain" id="PRO_5045234491" description="Heavy metal RND efflux outer membrane protein, CzcC family" evidence="2">
    <location>
        <begin position="17"/>
        <end position="399"/>
    </location>
</feature>
<proteinExistence type="inferred from homology"/>
<dbReference type="RefSeq" id="WP_286336663.1">
    <property type="nucleotide sequence ID" value="NZ_AP027370.1"/>
</dbReference>
<accession>A0ABN6WWW9</accession>
<evidence type="ECO:0000256" key="2">
    <source>
        <dbReference type="SAM" id="SignalP"/>
    </source>
</evidence>
<evidence type="ECO:0008006" key="5">
    <source>
        <dbReference type="Google" id="ProtNLM"/>
    </source>
</evidence>
<dbReference type="SUPFAM" id="SSF56954">
    <property type="entry name" value="Outer membrane efflux proteins (OEP)"/>
    <property type="match status" value="1"/>
</dbReference>
<evidence type="ECO:0000313" key="3">
    <source>
        <dbReference type="EMBL" id="BDY13719.1"/>
    </source>
</evidence>
<dbReference type="InterPro" id="IPR010131">
    <property type="entry name" value="MdtP/NodT-like"/>
</dbReference>
<dbReference type="Pfam" id="PF02321">
    <property type="entry name" value="OEP"/>
    <property type="match status" value="1"/>
</dbReference>
<protein>
    <recommendedName>
        <fullName evidence="5">Heavy metal RND efflux outer membrane protein, CzcC family</fullName>
    </recommendedName>
</protein>